<dbReference type="RefSeq" id="WP_012590474.1">
    <property type="nucleotide sequence ID" value="NC_011666.1"/>
</dbReference>
<dbReference type="OrthoDB" id="8115680at2"/>
<dbReference type="STRING" id="395965.Msil_1440"/>
<dbReference type="Proteomes" id="UP000002257">
    <property type="component" value="Chromosome"/>
</dbReference>
<accession>B8ESR9</accession>
<name>B8ESR9_METSB</name>
<evidence type="ECO:0000313" key="1">
    <source>
        <dbReference type="EMBL" id="ACK50404.1"/>
    </source>
</evidence>
<dbReference type="EMBL" id="CP001280">
    <property type="protein sequence ID" value="ACK50404.1"/>
    <property type="molecule type" value="Genomic_DNA"/>
</dbReference>
<sequence>MAHQGREQGADANGREPAHASLADVLKQVSHELAQLSGRLGHIEHLVGPPILEAARRDPRFLRQIQDLDHIRQKIQALADFLTGLARVAPEQYRIDAGAAARGLTLAELAARLTLSEDSSGADDAGRGELDLF</sequence>
<protein>
    <submittedName>
        <fullName evidence="1">Uncharacterized protein</fullName>
    </submittedName>
</protein>
<dbReference type="AlphaFoldDB" id="B8ESR9"/>
<reference evidence="1 2" key="1">
    <citation type="journal article" date="2010" name="J. Bacteriol.">
        <title>Complete genome sequence of the aerobic facultative methanotroph Methylocella silvestris BL2.</title>
        <authorList>
            <person name="Chen Y."/>
            <person name="Crombie A."/>
            <person name="Rahman M.T."/>
            <person name="Dedysh S.N."/>
            <person name="Liesack W."/>
            <person name="Stott M.B."/>
            <person name="Alam M."/>
            <person name="Theisen A.R."/>
            <person name="Murrell J.C."/>
            <person name="Dunfield P.F."/>
        </authorList>
    </citation>
    <scope>NUCLEOTIDE SEQUENCE [LARGE SCALE GENOMIC DNA]</scope>
    <source>
        <strain evidence="2">DSM 15510 / CIP 108128 / LMG 27833 / NCIMB 13906 / BL2</strain>
    </source>
</reference>
<gene>
    <name evidence="1" type="ordered locus">Msil_1440</name>
</gene>
<dbReference type="eggNOG" id="ENOG503134K">
    <property type="taxonomic scope" value="Bacteria"/>
</dbReference>
<dbReference type="HOGENOM" id="CLU_1904299_0_0_5"/>
<evidence type="ECO:0000313" key="2">
    <source>
        <dbReference type="Proteomes" id="UP000002257"/>
    </source>
</evidence>
<organism evidence="1 2">
    <name type="scientific">Methylocella silvestris (strain DSM 15510 / CIP 108128 / LMG 27833 / NCIMB 13906 / BL2)</name>
    <dbReference type="NCBI Taxonomy" id="395965"/>
    <lineage>
        <taxon>Bacteria</taxon>
        <taxon>Pseudomonadati</taxon>
        <taxon>Pseudomonadota</taxon>
        <taxon>Alphaproteobacteria</taxon>
        <taxon>Hyphomicrobiales</taxon>
        <taxon>Beijerinckiaceae</taxon>
        <taxon>Methylocella</taxon>
    </lineage>
</organism>
<keyword evidence="2" id="KW-1185">Reference proteome</keyword>
<dbReference type="KEGG" id="msl:Msil_1440"/>
<proteinExistence type="predicted"/>